<name>A0A6P1ZG49_9BACT</name>
<proteinExistence type="inferred from homology"/>
<sequence length="508" mass="57601">MAQDRPNILIIQCDQLAASALPCYGNEVTKTPHMDSIAEGGVVFTSAYCNSPLCAPSRFSMMAGQYPSRIGAWDNGAEFPADIPTFAHYLRVNGYRTALCGKMHFVGADQLHGFEERLTTDVYPADHGWTPDWTRPEHRFDWWYHNMDSVTQAGHNERANQIDFDDEVGFRAERHILDMARSKDCRPFCMAVSFTDPHDPYVCPREYWDRYDHDAIDMPRVGHIPYKQCDPHSRRLRQAYGMGEGEMDEADIRNARHAYYGQISFLDDKIGRILKALDDTGLRENTVIILTADHGDMLGERGLWYKMSLLEGSARVPFIMNGTGFMSGTVDTPVSLVDLLPTLLDLAGAPELDDPADTMDGRSLLPLGRGEEESDRPAVISEYMGEGSIAPMVMIRSARYKYIHCPVDPPQLFDLLDDPHELTNLAQDPEHAELAVDFERRVREHADVEAVERRVLASQKRRRVVFRAHMEGARTPWDYHPPCRAANQYMRNHLDLNDVEAGARLVCK</sequence>
<evidence type="ECO:0000313" key="8">
    <source>
        <dbReference type="Proteomes" id="UP000434052"/>
    </source>
</evidence>
<dbReference type="InterPro" id="IPR000917">
    <property type="entry name" value="Sulfatase_N"/>
</dbReference>
<dbReference type="EC" id="3.1.6.6" evidence="7"/>
<keyword evidence="3 7" id="KW-0378">Hydrolase</keyword>
<evidence type="ECO:0000256" key="3">
    <source>
        <dbReference type="ARBA" id="ARBA00022801"/>
    </source>
</evidence>
<dbReference type="Pfam" id="PF00884">
    <property type="entry name" value="Sulfatase"/>
    <property type="match status" value="1"/>
</dbReference>
<dbReference type="InterPro" id="IPR025863">
    <property type="entry name" value="Choline_sulf_C_dom"/>
</dbReference>
<feature type="region of interest" description="Disordered" evidence="4">
    <location>
        <begin position="351"/>
        <end position="372"/>
    </location>
</feature>
<dbReference type="EMBL" id="QMIF01000015">
    <property type="protein sequence ID" value="TVM31543.1"/>
    <property type="molecule type" value="Genomic_DNA"/>
</dbReference>
<evidence type="ECO:0000256" key="4">
    <source>
        <dbReference type="SAM" id="MobiDB-lite"/>
    </source>
</evidence>
<keyword evidence="2" id="KW-0479">Metal-binding</keyword>
<dbReference type="InterPro" id="IPR017785">
    <property type="entry name" value="Choline-sulfatase"/>
</dbReference>
<dbReference type="GO" id="GO:0005737">
    <property type="term" value="C:cytoplasm"/>
    <property type="evidence" value="ECO:0007669"/>
    <property type="project" value="TreeGrafter"/>
</dbReference>
<dbReference type="Gene3D" id="3.40.720.10">
    <property type="entry name" value="Alkaline Phosphatase, subunit A"/>
    <property type="match status" value="1"/>
</dbReference>
<evidence type="ECO:0000256" key="1">
    <source>
        <dbReference type="ARBA" id="ARBA00008779"/>
    </source>
</evidence>
<organism evidence="7 8">
    <name type="scientific">Oceanidesulfovibrio marinus</name>
    <dbReference type="NCBI Taxonomy" id="370038"/>
    <lineage>
        <taxon>Bacteria</taxon>
        <taxon>Pseudomonadati</taxon>
        <taxon>Thermodesulfobacteriota</taxon>
        <taxon>Desulfovibrionia</taxon>
        <taxon>Desulfovibrionales</taxon>
        <taxon>Desulfovibrionaceae</taxon>
        <taxon>Oceanidesulfovibrio</taxon>
    </lineage>
</organism>
<evidence type="ECO:0000313" key="7">
    <source>
        <dbReference type="EMBL" id="TVM31543.1"/>
    </source>
</evidence>
<dbReference type="PANTHER" id="PTHR45953">
    <property type="entry name" value="IDURONATE 2-SULFATASE"/>
    <property type="match status" value="1"/>
</dbReference>
<feature type="domain" description="Sulfatase N-terminal" evidence="5">
    <location>
        <begin position="6"/>
        <end position="349"/>
    </location>
</feature>
<evidence type="ECO:0000259" key="6">
    <source>
        <dbReference type="Pfam" id="PF12411"/>
    </source>
</evidence>
<dbReference type="AlphaFoldDB" id="A0A6P1ZG49"/>
<dbReference type="OrthoDB" id="5500422at2"/>
<feature type="domain" description="Choline sulfatase enzyme C-terminal" evidence="6">
    <location>
        <begin position="454"/>
        <end position="504"/>
    </location>
</feature>
<gene>
    <name evidence="7" type="primary">betC</name>
    <name evidence="7" type="ORF">DQK91_17905</name>
</gene>
<dbReference type="PROSITE" id="PS00523">
    <property type="entry name" value="SULFATASE_1"/>
    <property type="match status" value="1"/>
</dbReference>
<evidence type="ECO:0000259" key="5">
    <source>
        <dbReference type="Pfam" id="PF00884"/>
    </source>
</evidence>
<dbReference type="FunFam" id="3.40.720.10:FF:000032">
    <property type="entry name" value="Choline sulfatase"/>
    <property type="match status" value="1"/>
</dbReference>
<evidence type="ECO:0000256" key="2">
    <source>
        <dbReference type="ARBA" id="ARBA00022723"/>
    </source>
</evidence>
<dbReference type="Proteomes" id="UP000434052">
    <property type="component" value="Unassembled WGS sequence"/>
</dbReference>
<reference evidence="7 8" key="1">
    <citation type="submission" date="2018-06" db="EMBL/GenBank/DDBJ databases">
        <title>Complete genome of Desulfovibrio marinus P48SEP.</title>
        <authorList>
            <person name="Crispim J.S."/>
            <person name="Vidigal P.M.P."/>
            <person name="Silva L.C.F."/>
            <person name="Araujo L.C."/>
            <person name="Laguardia C.N."/>
            <person name="Dias R.S."/>
            <person name="Sousa M.P."/>
            <person name="Paula S.O."/>
            <person name="Silva C."/>
        </authorList>
    </citation>
    <scope>NUCLEOTIDE SEQUENCE [LARGE SCALE GENOMIC DNA]</scope>
    <source>
        <strain evidence="7 8">P48SEP</strain>
    </source>
</reference>
<dbReference type="RefSeq" id="WP_144306775.1">
    <property type="nucleotide sequence ID" value="NZ_QMIF01000015.1"/>
</dbReference>
<dbReference type="InterPro" id="IPR017850">
    <property type="entry name" value="Alkaline_phosphatase_core_sf"/>
</dbReference>
<dbReference type="CDD" id="cd16032">
    <property type="entry name" value="choline-sulfatase"/>
    <property type="match status" value="1"/>
</dbReference>
<dbReference type="Pfam" id="PF12411">
    <property type="entry name" value="Choline_sulf_C"/>
    <property type="match status" value="1"/>
</dbReference>
<protein>
    <submittedName>
        <fullName evidence="7">Choline-sulfatase</fullName>
        <ecNumber evidence="7">3.1.6.6</ecNumber>
    </submittedName>
</protein>
<accession>A0A6P1ZG49</accession>
<dbReference type="GO" id="GO:0046872">
    <property type="term" value="F:metal ion binding"/>
    <property type="evidence" value="ECO:0007669"/>
    <property type="project" value="UniProtKB-KW"/>
</dbReference>
<comment type="similarity">
    <text evidence="1">Belongs to the sulfatase family.</text>
</comment>
<dbReference type="NCBIfam" id="TIGR03417">
    <property type="entry name" value="chol_sulfatase"/>
    <property type="match status" value="1"/>
</dbReference>
<dbReference type="PANTHER" id="PTHR45953:SF1">
    <property type="entry name" value="IDURONATE 2-SULFATASE"/>
    <property type="match status" value="1"/>
</dbReference>
<dbReference type="GO" id="GO:0047753">
    <property type="term" value="F:choline-sulfatase activity"/>
    <property type="evidence" value="ECO:0007669"/>
    <property type="project" value="UniProtKB-EC"/>
</dbReference>
<dbReference type="SUPFAM" id="SSF53649">
    <property type="entry name" value="Alkaline phosphatase-like"/>
    <property type="match status" value="1"/>
</dbReference>
<dbReference type="InterPro" id="IPR024607">
    <property type="entry name" value="Sulfatase_CS"/>
</dbReference>
<comment type="caution">
    <text evidence="7">The sequence shown here is derived from an EMBL/GenBank/DDBJ whole genome shotgun (WGS) entry which is preliminary data.</text>
</comment>